<dbReference type="GeneID" id="39602540"/>
<reference evidence="2 3" key="1">
    <citation type="journal article" date="2018" name="Front. Microbiol.">
        <title>Genomic and genetic insights into a cosmopolitan fungus, Paecilomyces variotii (Eurotiales).</title>
        <authorList>
            <person name="Urquhart A.S."/>
            <person name="Mondo S.J."/>
            <person name="Makela M.R."/>
            <person name="Hane J.K."/>
            <person name="Wiebenga A."/>
            <person name="He G."/>
            <person name="Mihaltcheva S."/>
            <person name="Pangilinan J."/>
            <person name="Lipzen A."/>
            <person name="Barry K."/>
            <person name="de Vries R.P."/>
            <person name="Grigoriev I.V."/>
            <person name="Idnurm A."/>
        </authorList>
    </citation>
    <scope>NUCLEOTIDE SEQUENCE [LARGE SCALE GENOMIC DNA]</scope>
    <source>
        <strain evidence="2 3">CBS 101075</strain>
    </source>
</reference>
<dbReference type="VEuPathDB" id="FungiDB:C8Q69DRAFT_511389"/>
<keyword evidence="3" id="KW-1185">Reference proteome</keyword>
<accession>A0A443I493</accession>
<feature type="region of interest" description="Disordered" evidence="1">
    <location>
        <begin position="471"/>
        <end position="491"/>
    </location>
</feature>
<feature type="region of interest" description="Disordered" evidence="1">
    <location>
        <begin position="277"/>
        <end position="419"/>
    </location>
</feature>
<sequence>MFETQPAPVYSEMTVFEGPPPPIYPPVESRVIYPRRVDRVHERPCAMNAQGLFPPSACLFIGNLSTQVSRHQLARDLEARFAMFGNCHVKIKYDKKNQLPTAFLQFEVWVTISLQSPCLKIPSLTWAFFPAQKRTQDAEAALQYNNAPVLHGRVLRIERAKARRTASLGHRNGFPMTEADVYEALYDRGPLEAFCIQPVLFHGYYPTQVATVTFAYIDDCIDAIKVLEHSFKYFMQLLPIDGSPLLAWAPPTLFLPPCPPLLHPPLAHLMLPHASQVSSNATHESGPRSRSKYTVAPSSAKDGVVAHAETESASAVQCGTETTNTDTESQSTIKNGEEATQEAGQAAKKAGPAVQNRKTTTTHEDGEQDSHSSSIATPESRSRSGSRTTETTLVDGYGGSNKTSPSPARDTEGNTGQGNEQSILHEFKQSLNIGSTIIPKIRPWVYQEMLERNIDLSVEDVEEVIRDLEEEQRAKEHQRDEKKAAKSKKRM</sequence>
<feature type="compositionally biased region" description="Low complexity" evidence="1">
    <location>
        <begin position="341"/>
        <end position="355"/>
    </location>
</feature>
<feature type="compositionally biased region" description="Low complexity" evidence="1">
    <location>
        <begin position="383"/>
        <end position="392"/>
    </location>
</feature>
<dbReference type="Gene3D" id="3.30.70.330">
    <property type="match status" value="1"/>
</dbReference>
<evidence type="ECO:0000256" key="1">
    <source>
        <dbReference type="SAM" id="MobiDB-lite"/>
    </source>
</evidence>
<feature type="compositionally biased region" description="Basic and acidic residues" evidence="1">
    <location>
        <begin position="361"/>
        <end position="370"/>
    </location>
</feature>
<evidence type="ECO:0000313" key="3">
    <source>
        <dbReference type="Proteomes" id="UP000283841"/>
    </source>
</evidence>
<dbReference type="AlphaFoldDB" id="A0A443I493"/>
<evidence type="ECO:0008006" key="4">
    <source>
        <dbReference type="Google" id="ProtNLM"/>
    </source>
</evidence>
<feature type="compositionally biased region" description="Basic and acidic residues" evidence="1">
    <location>
        <begin position="471"/>
        <end position="484"/>
    </location>
</feature>
<protein>
    <recommendedName>
        <fullName evidence="4">RRM domain-containing protein</fullName>
    </recommendedName>
</protein>
<dbReference type="InterPro" id="IPR012677">
    <property type="entry name" value="Nucleotide-bd_a/b_plait_sf"/>
</dbReference>
<dbReference type="STRING" id="264951.A0A443I493"/>
<dbReference type="SUPFAM" id="SSF54928">
    <property type="entry name" value="RNA-binding domain, RBD"/>
    <property type="match status" value="2"/>
</dbReference>
<gene>
    <name evidence="2" type="ORF">C8Q69DRAFT_511389</name>
</gene>
<dbReference type="EMBL" id="RCNU01000001">
    <property type="protein sequence ID" value="RWQ98862.1"/>
    <property type="molecule type" value="Genomic_DNA"/>
</dbReference>
<feature type="compositionally biased region" description="Polar residues" evidence="1">
    <location>
        <begin position="311"/>
        <end position="334"/>
    </location>
</feature>
<proteinExistence type="predicted"/>
<dbReference type="GO" id="GO:0003676">
    <property type="term" value="F:nucleic acid binding"/>
    <property type="evidence" value="ECO:0007669"/>
    <property type="project" value="InterPro"/>
</dbReference>
<dbReference type="RefSeq" id="XP_028488507.1">
    <property type="nucleotide sequence ID" value="XM_028633263.1"/>
</dbReference>
<evidence type="ECO:0000313" key="2">
    <source>
        <dbReference type="EMBL" id="RWQ98862.1"/>
    </source>
</evidence>
<organism evidence="2 3">
    <name type="scientific">Byssochlamys spectabilis</name>
    <name type="common">Paecilomyces variotii</name>
    <dbReference type="NCBI Taxonomy" id="264951"/>
    <lineage>
        <taxon>Eukaryota</taxon>
        <taxon>Fungi</taxon>
        <taxon>Dikarya</taxon>
        <taxon>Ascomycota</taxon>
        <taxon>Pezizomycotina</taxon>
        <taxon>Eurotiomycetes</taxon>
        <taxon>Eurotiomycetidae</taxon>
        <taxon>Eurotiales</taxon>
        <taxon>Thermoascaceae</taxon>
        <taxon>Paecilomyces</taxon>
    </lineage>
</organism>
<dbReference type="InterPro" id="IPR035979">
    <property type="entry name" value="RBD_domain_sf"/>
</dbReference>
<comment type="caution">
    <text evidence="2">The sequence shown here is derived from an EMBL/GenBank/DDBJ whole genome shotgun (WGS) entry which is preliminary data.</text>
</comment>
<name>A0A443I493_BYSSP</name>
<dbReference type="Proteomes" id="UP000283841">
    <property type="component" value="Unassembled WGS sequence"/>
</dbReference>